<dbReference type="OrthoDB" id="253515at2"/>
<keyword evidence="3" id="KW-1185">Reference proteome</keyword>
<dbReference type="AlphaFoldDB" id="A0A5B9Q6V1"/>
<evidence type="ECO:0000313" key="2">
    <source>
        <dbReference type="EMBL" id="QEG33162.1"/>
    </source>
</evidence>
<dbReference type="RefSeq" id="WP_148071965.1">
    <property type="nucleotide sequence ID" value="NZ_CP042913.1"/>
</dbReference>
<accession>A0A5B9Q6V1</accession>
<dbReference type="EC" id="1.-.-.-" evidence="2"/>
<dbReference type="InterPro" id="IPR050463">
    <property type="entry name" value="Gfo/Idh/MocA_oxidrdct_glycsds"/>
</dbReference>
<evidence type="ECO:0000313" key="3">
    <source>
        <dbReference type="Proteomes" id="UP000323917"/>
    </source>
</evidence>
<dbReference type="KEGG" id="bgok:Pr1d_04230"/>
<dbReference type="GO" id="GO:0000166">
    <property type="term" value="F:nucleotide binding"/>
    <property type="evidence" value="ECO:0007669"/>
    <property type="project" value="InterPro"/>
</dbReference>
<protein>
    <submittedName>
        <fullName evidence="2">Putative oxidoreductase YvaA</fullName>
        <ecNumber evidence="2">1.-.-.-</ecNumber>
    </submittedName>
</protein>
<dbReference type="InterPro" id="IPR019546">
    <property type="entry name" value="TAT_signal_bac_arc"/>
</dbReference>
<dbReference type="Proteomes" id="UP000323917">
    <property type="component" value="Chromosome"/>
</dbReference>
<dbReference type="Pfam" id="PF01408">
    <property type="entry name" value="GFO_IDH_MocA"/>
    <property type="match status" value="1"/>
</dbReference>
<name>A0A5B9Q6V1_9BACT</name>
<keyword evidence="2" id="KW-0560">Oxidoreductase</keyword>
<dbReference type="Gene3D" id="3.40.50.720">
    <property type="entry name" value="NAD(P)-binding Rossmann-like Domain"/>
    <property type="match status" value="1"/>
</dbReference>
<proteinExistence type="predicted"/>
<dbReference type="Gene3D" id="3.30.360.10">
    <property type="entry name" value="Dihydrodipicolinate Reductase, domain 2"/>
    <property type="match status" value="1"/>
</dbReference>
<dbReference type="SUPFAM" id="SSF51735">
    <property type="entry name" value="NAD(P)-binding Rossmann-fold domains"/>
    <property type="match status" value="1"/>
</dbReference>
<dbReference type="InterPro" id="IPR006311">
    <property type="entry name" value="TAT_signal"/>
</dbReference>
<gene>
    <name evidence="2" type="primary">yvaA_1</name>
    <name evidence="2" type="ORF">Pr1d_04230</name>
</gene>
<dbReference type="PANTHER" id="PTHR43818:SF5">
    <property type="entry name" value="OXIDOREDUCTASE FAMILY PROTEIN"/>
    <property type="match status" value="1"/>
</dbReference>
<sequence>MPSQSSSDITPSRRDFVKQSTAVVAGGMALATNLSKVQAGTPLGDKQIKVALIGCGGRGTQAAAQALSTNGNVTLWAMADAFDKRIEQSLTKLNRTLEQNLGEGSEEIIAEKIQVPLDRQFAGLDGYQKAIDSGVDLVILATPPGFRPPQFEAAIEAGKHVFTEKPLAVDAPGVRRVLAAGELADQKGLCVGVGLQRHHQPIYLETVKRLQEGAIGDILLTRVYWNSGPLWVRTKTDFFQSYGHEPTEMEYQVNNWYYFNWLCGDHIVEQHIHNIDVSNWVKQAHPVMAKGMGGRERRTAPEYGQIFDHHAVEFTYPDGSTMMSECRHMDGCWNQVAEFAAGTKGTADISRGKIITPSGEWQFSSEETIDPYQQEHDDLFAAIRSGQPYNEIPYGAESTMTAILGRMATYSGKLLEWDDAINSDIDISPKEYSFAAAPPVVPDKNGNYPVPVPGVTKVI</sequence>
<feature type="domain" description="Gfo/Idh/MocA-like oxidoreductase N-terminal" evidence="1">
    <location>
        <begin position="48"/>
        <end position="194"/>
    </location>
</feature>
<reference evidence="2 3" key="1">
    <citation type="submission" date="2019-08" db="EMBL/GenBank/DDBJ databases">
        <title>Deep-cultivation of Planctomycetes and their phenomic and genomic characterization uncovers novel biology.</title>
        <authorList>
            <person name="Wiegand S."/>
            <person name="Jogler M."/>
            <person name="Boedeker C."/>
            <person name="Pinto D."/>
            <person name="Vollmers J."/>
            <person name="Rivas-Marin E."/>
            <person name="Kohn T."/>
            <person name="Peeters S.H."/>
            <person name="Heuer A."/>
            <person name="Rast P."/>
            <person name="Oberbeckmann S."/>
            <person name="Bunk B."/>
            <person name="Jeske O."/>
            <person name="Meyerdierks A."/>
            <person name="Storesund J.E."/>
            <person name="Kallscheuer N."/>
            <person name="Luecker S."/>
            <person name="Lage O.M."/>
            <person name="Pohl T."/>
            <person name="Merkel B.J."/>
            <person name="Hornburger P."/>
            <person name="Mueller R.-W."/>
            <person name="Bruemmer F."/>
            <person name="Labrenz M."/>
            <person name="Spormann A.M."/>
            <person name="Op den Camp H."/>
            <person name="Overmann J."/>
            <person name="Amann R."/>
            <person name="Jetten M.S.M."/>
            <person name="Mascher T."/>
            <person name="Medema M.H."/>
            <person name="Devos D.P."/>
            <person name="Kaster A.-K."/>
            <person name="Ovreas L."/>
            <person name="Rohde M."/>
            <person name="Galperin M.Y."/>
            <person name="Jogler C."/>
        </authorList>
    </citation>
    <scope>NUCLEOTIDE SEQUENCE [LARGE SCALE GENOMIC DNA]</scope>
    <source>
        <strain evidence="2 3">Pr1d</strain>
    </source>
</reference>
<dbReference type="SUPFAM" id="SSF55347">
    <property type="entry name" value="Glyceraldehyde-3-phosphate dehydrogenase-like, C-terminal domain"/>
    <property type="match status" value="1"/>
</dbReference>
<dbReference type="InterPro" id="IPR036291">
    <property type="entry name" value="NAD(P)-bd_dom_sf"/>
</dbReference>
<dbReference type="EMBL" id="CP042913">
    <property type="protein sequence ID" value="QEG33162.1"/>
    <property type="molecule type" value="Genomic_DNA"/>
</dbReference>
<dbReference type="PROSITE" id="PS51318">
    <property type="entry name" value="TAT"/>
    <property type="match status" value="1"/>
</dbReference>
<organism evidence="2 3">
    <name type="scientific">Bythopirellula goksoeyrii</name>
    <dbReference type="NCBI Taxonomy" id="1400387"/>
    <lineage>
        <taxon>Bacteria</taxon>
        <taxon>Pseudomonadati</taxon>
        <taxon>Planctomycetota</taxon>
        <taxon>Planctomycetia</taxon>
        <taxon>Pirellulales</taxon>
        <taxon>Lacipirellulaceae</taxon>
        <taxon>Bythopirellula</taxon>
    </lineage>
</organism>
<dbReference type="NCBIfam" id="TIGR01409">
    <property type="entry name" value="TAT_signal_seq"/>
    <property type="match status" value="1"/>
</dbReference>
<dbReference type="GO" id="GO:0016491">
    <property type="term" value="F:oxidoreductase activity"/>
    <property type="evidence" value="ECO:0007669"/>
    <property type="project" value="UniProtKB-KW"/>
</dbReference>
<dbReference type="PANTHER" id="PTHR43818">
    <property type="entry name" value="BCDNA.GH03377"/>
    <property type="match status" value="1"/>
</dbReference>
<dbReference type="InterPro" id="IPR000683">
    <property type="entry name" value="Gfo/Idh/MocA-like_OxRdtase_N"/>
</dbReference>
<evidence type="ECO:0000259" key="1">
    <source>
        <dbReference type="Pfam" id="PF01408"/>
    </source>
</evidence>